<dbReference type="GO" id="GO:0008356">
    <property type="term" value="P:asymmetric cell division"/>
    <property type="evidence" value="ECO:0007669"/>
    <property type="project" value="InterPro"/>
</dbReference>
<keyword evidence="1" id="KW-0175">Coiled coil</keyword>
<comment type="caution">
    <text evidence="4">The sequence shown here is derived from an EMBL/GenBank/DDBJ whole genome shotgun (WGS) entry which is preliminary data.</text>
</comment>
<proteinExistence type="predicted"/>
<dbReference type="PANTHER" id="PTHR33476">
    <property type="entry name" value="EMB|CAB62613.1"/>
    <property type="match status" value="1"/>
</dbReference>
<reference evidence="4 5" key="1">
    <citation type="submission" date="2023-12" db="EMBL/GenBank/DDBJ databases">
        <title>A high-quality genome assembly for Dillenia turbinata (Dilleniales).</title>
        <authorList>
            <person name="Chanderbali A."/>
        </authorList>
    </citation>
    <scope>NUCLEOTIDE SEQUENCE [LARGE SCALE GENOMIC DNA]</scope>
    <source>
        <strain evidence="4">LSX21</strain>
        <tissue evidence="4">Leaf</tissue>
    </source>
</reference>
<evidence type="ECO:0000313" key="5">
    <source>
        <dbReference type="Proteomes" id="UP001370490"/>
    </source>
</evidence>
<organism evidence="4 5">
    <name type="scientific">Dillenia turbinata</name>
    <dbReference type="NCBI Taxonomy" id="194707"/>
    <lineage>
        <taxon>Eukaryota</taxon>
        <taxon>Viridiplantae</taxon>
        <taxon>Streptophyta</taxon>
        <taxon>Embryophyta</taxon>
        <taxon>Tracheophyta</taxon>
        <taxon>Spermatophyta</taxon>
        <taxon>Magnoliopsida</taxon>
        <taxon>eudicotyledons</taxon>
        <taxon>Gunneridae</taxon>
        <taxon>Pentapetalae</taxon>
        <taxon>Dilleniales</taxon>
        <taxon>Dilleniaceae</taxon>
        <taxon>Dillenia</taxon>
    </lineage>
</organism>
<name>A0AAN8W9C9_9MAGN</name>
<sequence length="372" mass="41151">MWKVLVAAVVAGYGILATKFLSANPESESKYSVVDNDESATKCERERRSEETEEEKDGVFRFSSKCSGESSRFKPGSKKLKKNVGRVKSRLEVQKLGFVNRKRSGRKSGSSCSSTDSSFFGWGLGVGIMCMLSAGKAEIDKLSATVDETAKVVQELRTELCKRKASRNLQNSCSMTEVNTNSKKIRHKHAHSTLANEFFEIRDPSKIEASSLPVNDGGETPNSVLTVEPESEYINEMEAELGSELQKLISCAPEASDTAEKYGLCKTEDTQIGCRQEGKCLDSDEFYGVSPSELNQKLCHLLIEQQESEILELESELHLANSKLHEKDAELKALKDTIRRLTEFSLAASSGKFLFTSINEWTGRATALLSKL</sequence>
<evidence type="ECO:0000256" key="1">
    <source>
        <dbReference type="SAM" id="Coils"/>
    </source>
</evidence>
<evidence type="ECO:0000256" key="3">
    <source>
        <dbReference type="SAM" id="SignalP"/>
    </source>
</evidence>
<dbReference type="Proteomes" id="UP001370490">
    <property type="component" value="Unassembled WGS sequence"/>
</dbReference>
<dbReference type="EMBL" id="JBAMMX010000003">
    <property type="protein sequence ID" value="KAK6943766.1"/>
    <property type="molecule type" value="Genomic_DNA"/>
</dbReference>
<dbReference type="PANTHER" id="PTHR33476:SF4">
    <property type="entry name" value="POLAR LOCALIZATION DURING ASYMMETRIC DIVISION AND PROTEIN"/>
    <property type="match status" value="1"/>
</dbReference>
<keyword evidence="3" id="KW-0732">Signal</keyword>
<feature type="coiled-coil region" evidence="1">
    <location>
        <begin position="303"/>
        <end position="337"/>
    </location>
</feature>
<feature type="compositionally biased region" description="Basic and acidic residues" evidence="2">
    <location>
        <begin position="39"/>
        <end position="50"/>
    </location>
</feature>
<dbReference type="InterPro" id="IPR040348">
    <property type="entry name" value="POLAR-like"/>
</dbReference>
<keyword evidence="5" id="KW-1185">Reference proteome</keyword>
<feature type="chain" id="PRO_5042938755" evidence="3">
    <location>
        <begin position="18"/>
        <end position="372"/>
    </location>
</feature>
<evidence type="ECO:0000313" key="4">
    <source>
        <dbReference type="EMBL" id="KAK6943766.1"/>
    </source>
</evidence>
<protein>
    <submittedName>
        <fullName evidence="4">Uncharacterized protein</fullName>
    </submittedName>
</protein>
<feature type="region of interest" description="Disordered" evidence="2">
    <location>
        <begin position="31"/>
        <end position="57"/>
    </location>
</feature>
<accession>A0AAN8W9C9</accession>
<gene>
    <name evidence="4" type="ORF">RJ641_024868</name>
</gene>
<feature type="signal peptide" evidence="3">
    <location>
        <begin position="1"/>
        <end position="17"/>
    </location>
</feature>
<dbReference type="AlphaFoldDB" id="A0AAN8W9C9"/>
<evidence type="ECO:0000256" key="2">
    <source>
        <dbReference type="SAM" id="MobiDB-lite"/>
    </source>
</evidence>